<feature type="region of interest" description="Disordered" evidence="1">
    <location>
        <begin position="60"/>
        <end position="99"/>
    </location>
</feature>
<evidence type="ECO:0000313" key="3">
    <source>
        <dbReference type="EMBL" id="KAF8881032.1"/>
    </source>
</evidence>
<dbReference type="AlphaFoldDB" id="A0A9P5NFP4"/>
<dbReference type="Proteomes" id="UP000724874">
    <property type="component" value="Unassembled WGS sequence"/>
</dbReference>
<feature type="compositionally biased region" description="Low complexity" evidence="1">
    <location>
        <begin position="1"/>
        <end position="15"/>
    </location>
</feature>
<keyword evidence="2" id="KW-0472">Membrane</keyword>
<dbReference type="OrthoDB" id="5346979at2759"/>
<evidence type="ECO:0000313" key="4">
    <source>
        <dbReference type="Proteomes" id="UP000724874"/>
    </source>
</evidence>
<accession>A0A9P5NFP4</accession>
<feature type="compositionally biased region" description="Basic and acidic residues" evidence="1">
    <location>
        <begin position="16"/>
        <end position="27"/>
    </location>
</feature>
<feature type="compositionally biased region" description="Low complexity" evidence="1">
    <location>
        <begin position="75"/>
        <end position="93"/>
    </location>
</feature>
<evidence type="ECO:0000256" key="2">
    <source>
        <dbReference type="SAM" id="Phobius"/>
    </source>
</evidence>
<keyword evidence="4" id="KW-1185">Reference proteome</keyword>
<keyword evidence="2" id="KW-0812">Transmembrane</keyword>
<gene>
    <name evidence="3" type="ORF">CPB84DRAFT_1792102</name>
</gene>
<proteinExistence type="predicted"/>
<dbReference type="EMBL" id="JADNYJ010000135">
    <property type="protein sequence ID" value="KAF8881032.1"/>
    <property type="molecule type" value="Genomic_DNA"/>
</dbReference>
<protein>
    <recommendedName>
        <fullName evidence="5">Transmembrane protein</fullName>
    </recommendedName>
</protein>
<feature type="transmembrane region" description="Helical" evidence="2">
    <location>
        <begin position="127"/>
        <end position="148"/>
    </location>
</feature>
<name>A0A9P5NFP4_GYMJU</name>
<evidence type="ECO:0000256" key="1">
    <source>
        <dbReference type="SAM" id="MobiDB-lite"/>
    </source>
</evidence>
<organism evidence="3 4">
    <name type="scientific">Gymnopilus junonius</name>
    <name type="common">Spectacular rustgill mushroom</name>
    <name type="synonym">Gymnopilus spectabilis subsp. junonius</name>
    <dbReference type="NCBI Taxonomy" id="109634"/>
    <lineage>
        <taxon>Eukaryota</taxon>
        <taxon>Fungi</taxon>
        <taxon>Dikarya</taxon>
        <taxon>Basidiomycota</taxon>
        <taxon>Agaricomycotina</taxon>
        <taxon>Agaricomycetes</taxon>
        <taxon>Agaricomycetidae</taxon>
        <taxon>Agaricales</taxon>
        <taxon>Agaricineae</taxon>
        <taxon>Hymenogastraceae</taxon>
        <taxon>Gymnopilus</taxon>
    </lineage>
</organism>
<evidence type="ECO:0008006" key="5">
    <source>
        <dbReference type="Google" id="ProtNLM"/>
    </source>
</evidence>
<reference evidence="3" key="1">
    <citation type="submission" date="2020-11" db="EMBL/GenBank/DDBJ databases">
        <authorList>
            <consortium name="DOE Joint Genome Institute"/>
            <person name="Ahrendt S."/>
            <person name="Riley R."/>
            <person name="Andreopoulos W."/>
            <person name="LaButti K."/>
            <person name="Pangilinan J."/>
            <person name="Ruiz-duenas F.J."/>
            <person name="Barrasa J.M."/>
            <person name="Sanchez-Garcia M."/>
            <person name="Camarero S."/>
            <person name="Miyauchi S."/>
            <person name="Serrano A."/>
            <person name="Linde D."/>
            <person name="Babiker R."/>
            <person name="Drula E."/>
            <person name="Ayuso-Fernandez I."/>
            <person name="Pacheco R."/>
            <person name="Padilla G."/>
            <person name="Ferreira P."/>
            <person name="Barriuso J."/>
            <person name="Kellner H."/>
            <person name="Castanera R."/>
            <person name="Alfaro M."/>
            <person name="Ramirez L."/>
            <person name="Pisabarro A.G."/>
            <person name="Kuo A."/>
            <person name="Tritt A."/>
            <person name="Lipzen A."/>
            <person name="He G."/>
            <person name="Yan M."/>
            <person name="Ng V."/>
            <person name="Cullen D."/>
            <person name="Martin F."/>
            <person name="Rosso M.-N."/>
            <person name="Henrissat B."/>
            <person name="Hibbett D."/>
            <person name="Martinez A.T."/>
            <person name="Grigoriev I.V."/>
        </authorList>
    </citation>
    <scope>NUCLEOTIDE SEQUENCE</scope>
    <source>
        <strain evidence="3">AH 44721</strain>
    </source>
</reference>
<sequence>MSASHPSSSTSSASPEVRENTEEDSRTRVPKWIPISAFIGTSLAIAIPLLMVRRQRTGVTRMSLKPGTSAPPPRRSSGPVGPVSSTSSASSTSQPISLHQSIKEALTEESASLMSALSRMNKASAILAAKAFAIATGLVAVSGFGLVWTVKTTLGIQDAHEFGQRMRSVLWSSAPGLASRIHRPPETDEERRAALQVAPFGIHEEWNWPEAEKRLQKAYDEGGVPLWSQAVLRELEAEARVERAKREKEIAAQKRKEEF</sequence>
<feature type="region of interest" description="Disordered" evidence="1">
    <location>
        <begin position="1"/>
        <end position="27"/>
    </location>
</feature>
<keyword evidence="2" id="KW-1133">Transmembrane helix</keyword>
<comment type="caution">
    <text evidence="3">The sequence shown here is derived from an EMBL/GenBank/DDBJ whole genome shotgun (WGS) entry which is preliminary data.</text>
</comment>
<feature type="transmembrane region" description="Helical" evidence="2">
    <location>
        <begin position="32"/>
        <end position="52"/>
    </location>
</feature>